<sequence length="381" mass="43556">MNVISGLSQPATSSKLPPLSTPLPLSPPATVLTNPSPRPLSRCGRRLFNLIRLRYQDRSVDNTWNRVHLPQDEFQALQDALEKDERLRAWVTDKLRYNYNLVDRELILRMPSPLHDIFAFRLQEVIARELKALEKQEEVRTVVDSIKVAVTSDLRFGNISERERKSPDGSFRFAGSKYPSLVIEVANSQKSADLPYLAESYVERTKGRTKTVITIDLEYRTPEERATPSLPLREAVYSIYRNRLTRDAQTGEWQREAHMDVEDEHFRMNDSTAPTGSMRLLLSDFCPDGALKAEREEIIAEALSSPSSSEKSVHFISKRKRVPTPRLTSEDEAMFERAEEEAQAQHLEENSSFSSADVVDVVVERTKRIKTRSQQDPDQSL</sequence>
<evidence type="ECO:0000256" key="1">
    <source>
        <dbReference type="SAM" id="MobiDB-lite"/>
    </source>
</evidence>
<accession>A0A9P9DV49</accession>
<dbReference type="AlphaFoldDB" id="A0A9P9DV49"/>
<feature type="region of interest" description="Disordered" evidence="1">
    <location>
        <begin position="1"/>
        <end position="38"/>
    </location>
</feature>
<feature type="region of interest" description="Disordered" evidence="1">
    <location>
        <begin position="309"/>
        <end position="355"/>
    </location>
</feature>
<evidence type="ECO:0000313" key="3">
    <source>
        <dbReference type="Proteomes" id="UP000700596"/>
    </source>
</evidence>
<dbReference type="EMBL" id="JAGMWT010000006">
    <property type="protein sequence ID" value="KAH7127140.1"/>
    <property type="molecule type" value="Genomic_DNA"/>
</dbReference>
<protein>
    <submittedName>
        <fullName evidence="2">Uncharacterized protein</fullName>
    </submittedName>
</protein>
<organism evidence="2 3">
    <name type="scientific">Dendryphion nanum</name>
    <dbReference type="NCBI Taxonomy" id="256645"/>
    <lineage>
        <taxon>Eukaryota</taxon>
        <taxon>Fungi</taxon>
        <taxon>Dikarya</taxon>
        <taxon>Ascomycota</taxon>
        <taxon>Pezizomycotina</taxon>
        <taxon>Dothideomycetes</taxon>
        <taxon>Pleosporomycetidae</taxon>
        <taxon>Pleosporales</taxon>
        <taxon>Torulaceae</taxon>
        <taxon>Dendryphion</taxon>
    </lineage>
</organism>
<proteinExistence type="predicted"/>
<dbReference type="Proteomes" id="UP000700596">
    <property type="component" value="Unassembled WGS sequence"/>
</dbReference>
<reference evidence="2" key="1">
    <citation type="journal article" date="2021" name="Nat. Commun.">
        <title>Genetic determinants of endophytism in the Arabidopsis root mycobiome.</title>
        <authorList>
            <person name="Mesny F."/>
            <person name="Miyauchi S."/>
            <person name="Thiergart T."/>
            <person name="Pickel B."/>
            <person name="Atanasova L."/>
            <person name="Karlsson M."/>
            <person name="Huettel B."/>
            <person name="Barry K.W."/>
            <person name="Haridas S."/>
            <person name="Chen C."/>
            <person name="Bauer D."/>
            <person name="Andreopoulos W."/>
            <person name="Pangilinan J."/>
            <person name="LaButti K."/>
            <person name="Riley R."/>
            <person name="Lipzen A."/>
            <person name="Clum A."/>
            <person name="Drula E."/>
            <person name="Henrissat B."/>
            <person name="Kohler A."/>
            <person name="Grigoriev I.V."/>
            <person name="Martin F.M."/>
            <person name="Hacquard S."/>
        </authorList>
    </citation>
    <scope>NUCLEOTIDE SEQUENCE</scope>
    <source>
        <strain evidence="2">MPI-CAGE-CH-0243</strain>
    </source>
</reference>
<comment type="caution">
    <text evidence="2">The sequence shown here is derived from an EMBL/GenBank/DDBJ whole genome shotgun (WGS) entry which is preliminary data.</text>
</comment>
<evidence type="ECO:0000313" key="2">
    <source>
        <dbReference type="EMBL" id="KAH7127140.1"/>
    </source>
</evidence>
<keyword evidence="3" id="KW-1185">Reference proteome</keyword>
<dbReference type="OrthoDB" id="3801251at2759"/>
<gene>
    <name evidence="2" type="ORF">B0J11DRAFT_605153</name>
</gene>
<name>A0A9P9DV49_9PLEO</name>
<feature type="compositionally biased region" description="Acidic residues" evidence="1">
    <location>
        <begin position="330"/>
        <end position="342"/>
    </location>
</feature>